<feature type="transmembrane region" description="Helical" evidence="12">
    <location>
        <begin position="49"/>
        <end position="73"/>
    </location>
</feature>
<keyword evidence="10" id="KW-0739">Sodium transport</keyword>
<comment type="caution">
    <text evidence="13">The sequence shown here is derived from an EMBL/GenBank/DDBJ whole genome shotgun (WGS) entry which is preliminary data.</text>
</comment>
<evidence type="ECO:0000256" key="8">
    <source>
        <dbReference type="ARBA" id="ARBA00023065"/>
    </source>
</evidence>
<keyword evidence="8" id="KW-0406">Ion transport</keyword>
<dbReference type="RefSeq" id="WP_345318308.1">
    <property type="nucleotide sequence ID" value="NZ_BAABGA010000005.1"/>
</dbReference>
<feature type="transmembrane region" description="Helical" evidence="12">
    <location>
        <begin position="179"/>
        <end position="202"/>
    </location>
</feature>
<dbReference type="InterPro" id="IPR038377">
    <property type="entry name" value="Na/Glc_symporter_sf"/>
</dbReference>
<name>A0ABP8M4S2_9BACT</name>
<evidence type="ECO:0000256" key="3">
    <source>
        <dbReference type="ARBA" id="ARBA00022448"/>
    </source>
</evidence>
<feature type="transmembrane region" description="Helical" evidence="12">
    <location>
        <begin position="234"/>
        <end position="252"/>
    </location>
</feature>
<evidence type="ECO:0000256" key="9">
    <source>
        <dbReference type="ARBA" id="ARBA00023136"/>
    </source>
</evidence>
<comment type="subcellular location">
    <subcellularLocation>
        <location evidence="1">Cell membrane</location>
        <topology evidence="1">Multi-pass membrane protein</topology>
    </subcellularLocation>
</comment>
<evidence type="ECO:0000256" key="6">
    <source>
        <dbReference type="ARBA" id="ARBA00022989"/>
    </source>
</evidence>
<evidence type="ECO:0000256" key="11">
    <source>
        <dbReference type="RuleBase" id="RU362091"/>
    </source>
</evidence>
<evidence type="ECO:0000313" key="14">
    <source>
        <dbReference type="Proteomes" id="UP001500840"/>
    </source>
</evidence>
<protein>
    <submittedName>
        <fullName evidence="13">Sodium:solute symporter</fullName>
    </submittedName>
</protein>
<feature type="transmembrane region" description="Helical" evidence="12">
    <location>
        <begin position="153"/>
        <end position="172"/>
    </location>
</feature>
<keyword evidence="14" id="KW-1185">Reference proteome</keyword>
<feature type="transmembrane region" description="Helical" evidence="12">
    <location>
        <begin position="318"/>
        <end position="340"/>
    </location>
</feature>
<feature type="transmembrane region" description="Helical" evidence="12">
    <location>
        <begin position="122"/>
        <end position="147"/>
    </location>
</feature>
<evidence type="ECO:0000256" key="7">
    <source>
        <dbReference type="ARBA" id="ARBA00023053"/>
    </source>
</evidence>
<gene>
    <name evidence="13" type="ORF">GCM10023156_00380</name>
</gene>
<dbReference type="PROSITE" id="PS50283">
    <property type="entry name" value="NA_SOLUT_SYMP_3"/>
    <property type="match status" value="1"/>
</dbReference>
<keyword evidence="6 12" id="KW-1133">Transmembrane helix</keyword>
<dbReference type="InterPro" id="IPR001734">
    <property type="entry name" value="Na/solute_symporter"/>
</dbReference>
<feature type="transmembrane region" description="Helical" evidence="12">
    <location>
        <begin position="371"/>
        <end position="393"/>
    </location>
</feature>
<keyword evidence="7" id="KW-0915">Sodium</keyword>
<dbReference type="Proteomes" id="UP001500840">
    <property type="component" value="Unassembled WGS sequence"/>
</dbReference>
<keyword evidence="4" id="KW-1003">Cell membrane</keyword>
<evidence type="ECO:0000256" key="2">
    <source>
        <dbReference type="ARBA" id="ARBA00006434"/>
    </source>
</evidence>
<dbReference type="PANTHER" id="PTHR42985">
    <property type="entry name" value="SODIUM-COUPLED MONOCARBOXYLATE TRANSPORTER"/>
    <property type="match status" value="1"/>
</dbReference>
<feature type="transmembrane region" description="Helical" evidence="12">
    <location>
        <begin position="79"/>
        <end position="101"/>
    </location>
</feature>
<keyword evidence="3" id="KW-0813">Transport</keyword>
<proteinExistence type="inferred from homology"/>
<dbReference type="InterPro" id="IPR051163">
    <property type="entry name" value="Sodium:Solute_Symporter_SSF"/>
</dbReference>
<evidence type="ECO:0000256" key="10">
    <source>
        <dbReference type="ARBA" id="ARBA00023201"/>
    </source>
</evidence>
<accession>A0ABP8M4S2</accession>
<evidence type="ECO:0000256" key="5">
    <source>
        <dbReference type="ARBA" id="ARBA00022692"/>
    </source>
</evidence>
<evidence type="ECO:0000256" key="1">
    <source>
        <dbReference type="ARBA" id="ARBA00004651"/>
    </source>
</evidence>
<evidence type="ECO:0000256" key="4">
    <source>
        <dbReference type="ARBA" id="ARBA00022475"/>
    </source>
</evidence>
<feature type="transmembrane region" description="Helical" evidence="12">
    <location>
        <begin position="12"/>
        <end position="29"/>
    </location>
</feature>
<reference evidence="14" key="1">
    <citation type="journal article" date="2019" name="Int. J. Syst. Evol. Microbiol.">
        <title>The Global Catalogue of Microorganisms (GCM) 10K type strain sequencing project: providing services to taxonomists for standard genome sequencing and annotation.</title>
        <authorList>
            <consortium name="The Broad Institute Genomics Platform"/>
            <consortium name="The Broad Institute Genome Sequencing Center for Infectious Disease"/>
            <person name="Wu L."/>
            <person name="Ma J."/>
        </authorList>
    </citation>
    <scope>NUCLEOTIDE SEQUENCE [LARGE SCALE GENOMIC DNA]</scope>
    <source>
        <strain evidence="14">JCM 17759</strain>
    </source>
</reference>
<feature type="transmembrane region" description="Helical" evidence="12">
    <location>
        <begin position="273"/>
        <end position="298"/>
    </location>
</feature>
<dbReference type="NCBIfam" id="TIGR00813">
    <property type="entry name" value="sss"/>
    <property type="match status" value="1"/>
</dbReference>
<keyword evidence="5 12" id="KW-0812">Transmembrane</keyword>
<dbReference type="EMBL" id="BAABGA010000005">
    <property type="protein sequence ID" value="GAA4443375.1"/>
    <property type="molecule type" value="Genomic_DNA"/>
</dbReference>
<keyword evidence="9 12" id="KW-0472">Membrane</keyword>
<feature type="transmembrane region" description="Helical" evidence="12">
    <location>
        <begin position="466"/>
        <end position="486"/>
    </location>
</feature>
<sequence>MSELQVRWLDYAAIFLYLGAMAAMAVYFARRNTNTEEYFVGNRGFSGWVIGLSMLGTIVSSATFLALPAAAYALDWRQLAVNLALPFVAVIAVLVFIPLFRQGKMTTAFEYLGMRYGMVPRLYGTFSFIVMQLIRSAQVLFLLALPIQFLTGAPLGIVIVGAGIFVAFYTVIGGIDTVIWTDVVQTVVLFCGGIACASAIIVELPGGISQVIEIGTAQNKFSFGSFDWDLSQRTFWTVAMLGVVNWLAIYGGDQNIVQRYVSAKSTREARKATIIYSSLALPMWAFFFFVGTSVFAYYQTFPDPAVAALQADQVLPFFILNHIPAGLAGLIVAAIIAAAMSTLDSSLNAIATVTVVDLMKPLLARDRSDRFYLVAARVIATAAAVLMILGGLIFANLPKESMNDISLIVTSIFGGCLMGLFMVGFFTERVDGLSATCALLAAVVFNVYLGLGALQVLPVDYRLPVHSYWTGALVNFTFIVFAYVTARVRNRAPRDLAGLTVWTLNVNLKQK</sequence>
<evidence type="ECO:0000256" key="12">
    <source>
        <dbReference type="SAM" id="Phobius"/>
    </source>
</evidence>
<comment type="similarity">
    <text evidence="2 11">Belongs to the sodium:solute symporter (SSF) (TC 2.A.21) family.</text>
</comment>
<feature type="transmembrane region" description="Helical" evidence="12">
    <location>
        <begin position="433"/>
        <end position="454"/>
    </location>
</feature>
<dbReference type="Pfam" id="PF00474">
    <property type="entry name" value="SSF"/>
    <property type="match status" value="1"/>
</dbReference>
<feature type="transmembrane region" description="Helical" evidence="12">
    <location>
        <begin position="405"/>
        <end position="426"/>
    </location>
</feature>
<dbReference type="Gene3D" id="1.20.1730.10">
    <property type="entry name" value="Sodium/glucose cotransporter"/>
    <property type="match status" value="1"/>
</dbReference>
<dbReference type="PANTHER" id="PTHR42985:SF40">
    <property type="entry name" value="LD47995P-RELATED"/>
    <property type="match status" value="1"/>
</dbReference>
<organism evidence="13 14">
    <name type="scientific">Novipirellula rosea</name>
    <dbReference type="NCBI Taxonomy" id="1031540"/>
    <lineage>
        <taxon>Bacteria</taxon>
        <taxon>Pseudomonadati</taxon>
        <taxon>Planctomycetota</taxon>
        <taxon>Planctomycetia</taxon>
        <taxon>Pirellulales</taxon>
        <taxon>Pirellulaceae</taxon>
        <taxon>Novipirellula</taxon>
    </lineage>
</organism>
<evidence type="ECO:0000313" key="13">
    <source>
        <dbReference type="EMBL" id="GAA4443375.1"/>
    </source>
</evidence>